<dbReference type="GO" id="GO:0006352">
    <property type="term" value="P:DNA-templated transcription initiation"/>
    <property type="evidence" value="ECO:0007669"/>
    <property type="project" value="InterPro"/>
</dbReference>
<dbReference type="Gene3D" id="1.10.1740.10">
    <property type="match status" value="1"/>
</dbReference>
<feature type="domain" description="PhyR sigma2" evidence="6">
    <location>
        <begin position="9"/>
        <end position="62"/>
    </location>
</feature>
<dbReference type="InterPro" id="IPR036388">
    <property type="entry name" value="WH-like_DNA-bd_sf"/>
</dbReference>
<dbReference type="InterPro" id="IPR053866">
    <property type="entry name" value="PhyR_sigma2"/>
</dbReference>
<dbReference type="NCBIfam" id="NF009164">
    <property type="entry name" value="PRK12511.1"/>
    <property type="match status" value="1"/>
</dbReference>
<keyword evidence="3" id="KW-0731">Sigma factor</keyword>
<dbReference type="GO" id="GO:0003677">
    <property type="term" value="F:DNA binding"/>
    <property type="evidence" value="ECO:0007669"/>
    <property type="project" value="InterPro"/>
</dbReference>
<dbReference type="OrthoDB" id="9803470at2"/>
<feature type="domain" description="RNA polymerase sigma factor 70 region 4 type 2" evidence="5">
    <location>
        <begin position="101"/>
        <end position="153"/>
    </location>
</feature>
<dbReference type="InterPro" id="IPR013249">
    <property type="entry name" value="RNA_pol_sigma70_r4_t2"/>
</dbReference>
<dbReference type="InterPro" id="IPR013325">
    <property type="entry name" value="RNA_pol_sigma_r2"/>
</dbReference>
<dbReference type="InterPro" id="IPR039425">
    <property type="entry name" value="RNA_pol_sigma-70-like"/>
</dbReference>
<dbReference type="PANTHER" id="PTHR43133:SF25">
    <property type="entry name" value="RNA POLYMERASE SIGMA FACTOR RFAY-RELATED"/>
    <property type="match status" value="1"/>
</dbReference>
<dbReference type="InterPro" id="IPR014284">
    <property type="entry name" value="RNA_pol_sigma-70_dom"/>
</dbReference>
<keyword evidence="4" id="KW-0804">Transcription</keyword>
<dbReference type="AlphaFoldDB" id="A0A239HR27"/>
<evidence type="ECO:0000256" key="1">
    <source>
        <dbReference type="ARBA" id="ARBA00010641"/>
    </source>
</evidence>
<dbReference type="InterPro" id="IPR013324">
    <property type="entry name" value="RNA_pol_sigma_r3/r4-like"/>
</dbReference>
<dbReference type="SUPFAM" id="SSF88659">
    <property type="entry name" value="Sigma3 and sigma4 domains of RNA polymerase sigma factors"/>
    <property type="match status" value="1"/>
</dbReference>
<dbReference type="EMBL" id="FZON01000036">
    <property type="protein sequence ID" value="SNS83635.1"/>
    <property type="molecule type" value="Genomic_DNA"/>
</dbReference>
<dbReference type="Gene3D" id="1.10.10.10">
    <property type="entry name" value="Winged helix-like DNA-binding domain superfamily/Winged helix DNA-binding domain"/>
    <property type="match status" value="1"/>
</dbReference>
<gene>
    <name evidence="7" type="ORF">SAMN04488078_10363</name>
</gene>
<dbReference type="GO" id="GO:0016987">
    <property type="term" value="F:sigma factor activity"/>
    <property type="evidence" value="ECO:0007669"/>
    <property type="project" value="UniProtKB-KW"/>
</dbReference>
<name>A0A239HR27_9RHOB</name>
<protein>
    <submittedName>
        <fullName evidence="7">RNA polymerase sigma-70 factor, ECF subfamily</fullName>
    </submittedName>
</protein>
<dbReference type="Proteomes" id="UP000198440">
    <property type="component" value="Unassembled WGS sequence"/>
</dbReference>
<reference evidence="7 8" key="1">
    <citation type="submission" date="2017-06" db="EMBL/GenBank/DDBJ databases">
        <authorList>
            <person name="Kim H.J."/>
            <person name="Triplett B.A."/>
        </authorList>
    </citation>
    <scope>NUCLEOTIDE SEQUENCE [LARGE SCALE GENOMIC DNA]</scope>
    <source>
        <strain evidence="7 8">DSM 11445</strain>
    </source>
</reference>
<evidence type="ECO:0000259" key="6">
    <source>
        <dbReference type="Pfam" id="PF22029"/>
    </source>
</evidence>
<dbReference type="PANTHER" id="PTHR43133">
    <property type="entry name" value="RNA POLYMERASE ECF-TYPE SIGMA FACTO"/>
    <property type="match status" value="1"/>
</dbReference>
<comment type="similarity">
    <text evidence="1">Belongs to the sigma-70 factor family. ECF subfamily.</text>
</comment>
<evidence type="ECO:0000256" key="3">
    <source>
        <dbReference type="ARBA" id="ARBA00023082"/>
    </source>
</evidence>
<evidence type="ECO:0000256" key="2">
    <source>
        <dbReference type="ARBA" id="ARBA00023015"/>
    </source>
</evidence>
<organism evidence="7 8">
    <name type="scientific">Antarctobacter heliothermus</name>
    <dbReference type="NCBI Taxonomy" id="74033"/>
    <lineage>
        <taxon>Bacteria</taxon>
        <taxon>Pseudomonadati</taxon>
        <taxon>Pseudomonadota</taxon>
        <taxon>Alphaproteobacteria</taxon>
        <taxon>Rhodobacterales</taxon>
        <taxon>Roseobacteraceae</taxon>
        <taxon>Antarctobacter</taxon>
    </lineage>
</organism>
<dbReference type="Pfam" id="PF08281">
    <property type="entry name" value="Sigma70_r4_2"/>
    <property type="match status" value="1"/>
</dbReference>
<evidence type="ECO:0000259" key="5">
    <source>
        <dbReference type="Pfam" id="PF08281"/>
    </source>
</evidence>
<dbReference type="SUPFAM" id="SSF88946">
    <property type="entry name" value="Sigma2 domain of RNA polymerase sigma factors"/>
    <property type="match status" value="1"/>
</dbReference>
<evidence type="ECO:0000256" key="4">
    <source>
        <dbReference type="ARBA" id="ARBA00023163"/>
    </source>
</evidence>
<accession>A0A239HR27</accession>
<dbReference type="Pfam" id="PF22029">
    <property type="entry name" value="PhyR_sigma2"/>
    <property type="match status" value="1"/>
</dbReference>
<dbReference type="RefSeq" id="WP_089278992.1">
    <property type="nucleotide sequence ID" value="NZ_FZON01000036.1"/>
</dbReference>
<proteinExistence type="inferred from homology"/>
<keyword evidence="2" id="KW-0805">Transcription regulation</keyword>
<sequence length="180" mass="19727">MAHDDLDIVGQIDTLRRYARVLTRDAEAADDLVQATFLRAQERRATFREGADVRVWLMAILHNLFIDTLRSARAAQAREQAWAETRPSFVEASGEMAARLAQLRAALLSLSAEQREALHLVAVEGLGPIEAAQVLGVPPGTVMSRVGRARAALRAFEDGRGEAASAKPFRIVGGRDERQD</sequence>
<evidence type="ECO:0000313" key="8">
    <source>
        <dbReference type="Proteomes" id="UP000198440"/>
    </source>
</evidence>
<dbReference type="NCBIfam" id="TIGR02937">
    <property type="entry name" value="sigma70-ECF"/>
    <property type="match status" value="1"/>
</dbReference>
<evidence type="ECO:0000313" key="7">
    <source>
        <dbReference type="EMBL" id="SNS83635.1"/>
    </source>
</evidence>